<dbReference type="AlphaFoldDB" id="A0AAN6YFX7"/>
<proteinExistence type="predicted"/>
<evidence type="ECO:0000313" key="2">
    <source>
        <dbReference type="Proteomes" id="UP001301769"/>
    </source>
</evidence>
<evidence type="ECO:0000313" key="1">
    <source>
        <dbReference type="EMBL" id="KAK4217901.1"/>
    </source>
</evidence>
<keyword evidence="2" id="KW-1185">Reference proteome</keyword>
<dbReference type="EMBL" id="MU858056">
    <property type="protein sequence ID" value="KAK4217901.1"/>
    <property type="molecule type" value="Genomic_DNA"/>
</dbReference>
<gene>
    <name evidence="1" type="ORF">QBC37DRAFT_306925</name>
</gene>
<dbReference type="Gene3D" id="3.10.450.50">
    <property type="match status" value="1"/>
</dbReference>
<accession>A0AAN6YFX7</accession>
<reference evidence="1" key="2">
    <citation type="submission" date="2023-05" db="EMBL/GenBank/DDBJ databases">
        <authorList>
            <consortium name="Lawrence Berkeley National Laboratory"/>
            <person name="Steindorff A."/>
            <person name="Hensen N."/>
            <person name="Bonometti L."/>
            <person name="Westerberg I."/>
            <person name="Brannstrom I.O."/>
            <person name="Guillou S."/>
            <person name="Cros-Aarteil S."/>
            <person name="Calhoun S."/>
            <person name="Haridas S."/>
            <person name="Kuo A."/>
            <person name="Mondo S."/>
            <person name="Pangilinan J."/>
            <person name="Riley R."/>
            <person name="Labutti K."/>
            <person name="Andreopoulos B."/>
            <person name="Lipzen A."/>
            <person name="Chen C."/>
            <person name="Yanf M."/>
            <person name="Daum C."/>
            <person name="Ng V."/>
            <person name="Clum A."/>
            <person name="Ohm R."/>
            <person name="Martin F."/>
            <person name="Silar P."/>
            <person name="Natvig D."/>
            <person name="Lalanne C."/>
            <person name="Gautier V."/>
            <person name="Ament-Velasquez S.L."/>
            <person name="Kruys A."/>
            <person name="Hutchinson M.I."/>
            <person name="Powell A.J."/>
            <person name="Barry K."/>
            <person name="Miller A.N."/>
            <person name="Grigoriev I.V."/>
            <person name="Debuchy R."/>
            <person name="Gladieux P."/>
            <person name="Thoren M.H."/>
            <person name="Johannesson H."/>
        </authorList>
    </citation>
    <scope>NUCLEOTIDE SEQUENCE</scope>
    <source>
        <strain evidence="1">PSN293</strain>
    </source>
</reference>
<dbReference type="SUPFAM" id="SSF54427">
    <property type="entry name" value="NTF2-like"/>
    <property type="match status" value="1"/>
</dbReference>
<comment type="caution">
    <text evidence="1">The sequence shown here is derived from an EMBL/GenBank/DDBJ whole genome shotgun (WGS) entry which is preliminary data.</text>
</comment>
<organism evidence="1 2">
    <name type="scientific">Rhypophila decipiens</name>
    <dbReference type="NCBI Taxonomy" id="261697"/>
    <lineage>
        <taxon>Eukaryota</taxon>
        <taxon>Fungi</taxon>
        <taxon>Dikarya</taxon>
        <taxon>Ascomycota</taxon>
        <taxon>Pezizomycotina</taxon>
        <taxon>Sordariomycetes</taxon>
        <taxon>Sordariomycetidae</taxon>
        <taxon>Sordariales</taxon>
        <taxon>Naviculisporaceae</taxon>
        <taxon>Rhypophila</taxon>
    </lineage>
</organism>
<dbReference type="Proteomes" id="UP001301769">
    <property type="component" value="Unassembled WGS sequence"/>
</dbReference>
<dbReference type="InterPro" id="IPR032710">
    <property type="entry name" value="NTF2-like_dom_sf"/>
</dbReference>
<reference evidence="1" key="1">
    <citation type="journal article" date="2023" name="Mol. Phylogenet. Evol.">
        <title>Genome-scale phylogeny and comparative genomics of the fungal order Sordariales.</title>
        <authorList>
            <person name="Hensen N."/>
            <person name="Bonometti L."/>
            <person name="Westerberg I."/>
            <person name="Brannstrom I.O."/>
            <person name="Guillou S."/>
            <person name="Cros-Aarteil S."/>
            <person name="Calhoun S."/>
            <person name="Haridas S."/>
            <person name="Kuo A."/>
            <person name="Mondo S."/>
            <person name="Pangilinan J."/>
            <person name="Riley R."/>
            <person name="LaButti K."/>
            <person name="Andreopoulos B."/>
            <person name="Lipzen A."/>
            <person name="Chen C."/>
            <person name="Yan M."/>
            <person name="Daum C."/>
            <person name="Ng V."/>
            <person name="Clum A."/>
            <person name="Steindorff A."/>
            <person name="Ohm R.A."/>
            <person name="Martin F."/>
            <person name="Silar P."/>
            <person name="Natvig D.O."/>
            <person name="Lalanne C."/>
            <person name="Gautier V."/>
            <person name="Ament-Velasquez S.L."/>
            <person name="Kruys A."/>
            <person name="Hutchinson M.I."/>
            <person name="Powell A.J."/>
            <person name="Barry K."/>
            <person name="Miller A.N."/>
            <person name="Grigoriev I.V."/>
            <person name="Debuchy R."/>
            <person name="Gladieux P."/>
            <person name="Hiltunen Thoren M."/>
            <person name="Johannesson H."/>
        </authorList>
    </citation>
    <scope>NUCLEOTIDE SEQUENCE</scope>
    <source>
        <strain evidence="1">PSN293</strain>
    </source>
</reference>
<name>A0AAN6YFX7_9PEZI</name>
<protein>
    <submittedName>
        <fullName evidence="1">Uncharacterized protein</fullName>
    </submittedName>
</protein>
<sequence>MPRHHFHDHPPDDPRTKLLQSAAHFCLAFATNSPLPEILEHFSSKLSSSIIVIEHGLKRLAPFLGREFRGIEGAKEYFALISKHITYQDMAFENYVVDPLERKVSVRGEAWFTWTSTGQSWKEIFTYVLEFDDELKVVKYEIWADTGAAYLASQEKLVRSDFERGEDEVD</sequence>